<dbReference type="HAMAP" id="MF_00237">
    <property type="entry name" value="TatB"/>
    <property type="match status" value="1"/>
</dbReference>
<dbReference type="RefSeq" id="WP_014010375.1">
    <property type="nucleotide sequence ID" value="NZ_FAUH01000008.1"/>
</dbReference>
<proteinExistence type="inferred from homology"/>
<evidence type="ECO:0000256" key="10">
    <source>
        <dbReference type="SAM" id="MobiDB-lite"/>
    </source>
</evidence>
<name>A0A0X2NKL4_9CORY</name>
<keyword evidence="2 9" id="KW-0813">Transport</keyword>
<evidence type="ECO:0000256" key="8">
    <source>
        <dbReference type="ARBA" id="ARBA00023136"/>
    </source>
</evidence>
<evidence type="ECO:0000256" key="6">
    <source>
        <dbReference type="ARBA" id="ARBA00022989"/>
    </source>
</evidence>
<comment type="subcellular location">
    <subcellularLocation>
        <location evidence="9">Cell membrane</location>
        <topology evidence="9">Single-pass membrane protein</topology>
    </subcellularLocation>
    <subcellularLocation>
        <location evidence="1">Membrane</location>
        <topology evidence="1">Single-pass membrane protein</topology>
    </subcellularLocation>
</comment>
<dbReference type="GO" id="GO:0043953">
    <property type="term" value="P:protein transport by the Tat complex"/>
    <property type="evidence" value="ECO:0007669"/>
    <property type="project" value="UniProtKB-UniRule"/>
</dbReference>
<keyword evidence="8 9" id="KW-0472">Membrane</keyword>
<evidence type="ECO:0000256" key="2">
    <source>
        <dbReference type="ARBA" id="ARBA00022448"/>
    </source>
</evidence>
<comment type="function">
    <text evidence="9">Part of the twin-arginine translocation (Tat) system that transports large folded proteins containing a characteristic twin-arginine motif in their signal peptide across membranes. Together with TatC, TatB is part of a receptor directly interacting with Tat signal peptides. TatB may form an oligomeric binding site that transiently accommodates folded Tat precursor proteins before their translocation.</text>
</comment>
<dbReference type="Gene3D" id="1.20.5.3310">
    <property type="match status" value="1"/>
</dbReference>
<dbReference type="Pfam" id="PF02416">
    <property type="entry name" value="TatA_B_E"/>
    <property type="match status" value="1"/>
</dbReference>
<evidence type="ECO:0000256" key="4">
    <source>
        <dbReference type="ARBA" id="ARBA00022692"/>
    </source>
</evidence>
<accession>A0A0X2NKL4</accession>
<keyword evidence="13" id="KW-1185">Reference proteome</keyword>
<dbReference type="InterPro" id="IPR003369">
    <property type="entry name" value="TatA/B/E"/>
</dbReference>
<feature type="compositionally biased region" description="Low complexity" evidence="10">
    <location>
        <begin position="123"/>
        <end position="155"/>
    </location>
</feature>
<gene>
    <name evidence="9" type="primary">tatB</name>
    <name evidence="12" type="ORF">CVAR292_01363</name>
</gene>
<dbReference type="OMA" id="DNLNWWE"/>
<dbReference type="PRINTS" id="PR01506">
    <property type="entry name" value="TATBPROTEIN"/>
</dbReference>
<evidence type="ECO:0000256" key="5">
    <source>
        <dbReference type="ARBA" id="ARBA00022927"/>
    </source>
</evidence>
<dbReference type="InterPro" id="IPR018448">
    <property type="entry name" value="TatB"/>
</dbReference>
<evidence type="ECO:0000256" key="7">
    <source>
        <dbReference type="ARBA" id="ARBA00023010"/>
    </source>
</evidence>
<keyword evidence="4 9" id="KW-0812">Transmembrane</keyword>
<evidence type="ECO:0000256" key="11">
    <source>
        <dbReference type="SAM" id="Phobius"/>
    </source>
</evidence>
<sequence>MFSSVGWGEILILVIVGIIVVGPERLPRIITDVKAMIHAARGAITSAKEELGDDFKEDFEDFRKPLSQINDMRRMGARGLVSKALLDDDPEFFRDIEASARGVSSAVTGQGGSASAPTRSTGASSQAPAASVESSAPAETTESSESSTAGDTTAAGQKKTDGGADWGAMDEGDVL</sequence>
<dbReference type="EMBL" id="FAUH01000008">
    <property type="protein sequence ID" value="CUU66026.1"/>
    <property type="molecule type" value="Genomic_DNA"/>
</dbReference>
<keyword evidence="3 9" id="KW-1003">Cell membrane</keyword>
<protein>
    <recommendedName>
        <fullName evidence="9">Sec-independent protein translocase protein TatB</fullName>
    </recommendedName>
</protein>
<keyword evidence="5 9" id="KW-0653">Protein transport</keyword>
<keyword evidence="7 9" id="KW-0811">Translocation</keyword>
<organism evidence="12 13">
    <name type="scientific">Corynebacterium variabile</name>
    <dbReference type="NCBI Taxonomy" id="1727"/>
    <lineage>
        <taxon>Bacteria</taxon>
        <taxon>Bacillati</taxon>
        <taxon>Actinomycetota</taxon>
        <taxon>Actinomycetes</taxon>
        <taxon>Mycobacteriales</taxon>
        <taxon>Corynebacteriaceae</taxon>
        <taxon>Corynebacterium</taxon>
    </lineage>
</organism>
<reference evidence="13" key="1">
    <citation type="submission" date="2015-11" db="EMBL/GenBank/DDBJ databases">
        <authorList>
            <person name="Dugat-Bony E."/>
        </authorList>
    </citation>
    <scope>NUCLEOTIDE SEQUENCE [LARGE SCALE GENOMIC DNA]</scope>
    <source>
        <strain evidence="13">Mu292</strain>
    </source>
</reference>
<dbReference type="AlphaFoldDB" id="A0A0X2NKL4"/>
<evidence type="ECO:0000313" key="13">
    <source>
        <dbReference type="Proteomes" id="UP000182498"/>
    </source>
</evidence>
<evidence type="ECO:0000256" key="3">
    <source>
        <dbReference type="ARBA" id="ARBA00022475"/>
    </source>
</evidence>
<evidence type="ECO:0000256" key="9">
    <source>
        <dbReference type="HAMAP-Rule" id="MF_00237"/>
    </source>
</evidence>
<dbReference type="GO" id="GO:0033281">
    <property type="term" value="C:TAT protein transport complex"/>
    <property type="evidence" value="ECO:0007669"/>
    <property type="project" value="UniProtKB-UniRule"/>
</dbReference>
<feature type="transmembrane region" description="Helical" evidence="11">
    <location>
        <begin position="6"/>
        <end position="26"/>
    </location>
</feature>
<keyword evidence="6 9" id="KW-1133">Transmembrane helix</keyword>
<evidence type="ECO:0000256" key="1">
    <source>
        <dbReference type="ARBA" id="ARBA00004167"/>
    </source>
</evidence>
<comment type="similarity">
    <text evidence="9">Belongs to the TatB family.</text>
</comment>
<dbReference type="NCBIfam" id="TIGR01410">
    <property type="entry name" value="tatB"/>
    <property type="match status" value="1"/>
</dbReference>
<dbReference type="GO" id="GO:0008320">
    <property type="term" value="F:protein transmembrane transporter activity"/>
    <property type="evidence" value="ECO:0007669"/>
    <property type="project" value="UniProtKB-UniRule"/>
</dbReference>
<evidence type="ECO:0000313" key="12">
    <source>
        <dbReference type="EMBL" id="CUU66026.1"/>
    </source>
</evidence>
<feature type="region of interest" description="Disordered" evidence="10">
    <location>
        <begin position="104"/>
        <end position="175"/>
    </location>
</feature>
<feature type="compositionally biased region" description="Polar residues" evidence="10">
    <location>
        <begin position="105"/>
        <end position="122"/>
    </location>
</feature>
<dbReference type="Proteomes" id="UP000182498">
    <property type="component" value="Unassembled WGS sequence"/>
</dbReference>
<comment type="subunit">
    <text evidence="9">The Tat system comprises two distinct complexes: a TatABC complex, containing multiple copies of TatA, TatB and TatC subunits, and a separate TatA complex, containing only TatA subunits. Substrates initially bind to the TatABC complex, which probably triggers association of the separate TatA complex to form the active translocon.</text>
</comment>